<gene>
    <name evidence="5" type="ORF">A4X09_0g7626</name>
</gene>
<dbReference type="GO" id="GO:0006913">
    <property type="term" value="P:nucleocytoplasmic transport"/>
    <property type="evidence" value="ECO:0007669"/>
    <property type="project" value="TreeGrafter"/>
</dbReference>
<comment type="caution">
    <text evidence="5">The sequence shown here is derived from an EMBL/GenBank/DDBJ whole genome shotgun (WGS) entry which is preliminary data.</text>
</comment>
<feature type="compositionally biased region" description="Acidic residues" evidence="4">
    <location>
        <begin position="559"/>
        <end position="588"/>
    </location>
</feature>
<dbReference type="Pfam" id="PF13516">
    <property type="entry name" value="LRR_6"/>
    <property type="match status" value="1"/>
</dbReference>
<dbReference type="SMART" id="SM00368">
    <property type="entry name" value="LRR_RI"/>
    <property type="match status" value="10"/>
</dbReference>
<accession>A0A8X7N2T5</accession>
<dbReference type="Proteomes" id="UP000078113">
    <property type="component" value="Unassembled WGS sequence"/>
</dbReference>
<dbReference type="GO" id="GO:0005096">
    <property type="term" value="F:GTPase activator activity"/>
    <property type="evidence" value="ECO:0007669"/>
    <property type="project" value="UniProtKB-KW"/>
</dbReference>
<dbReference type="CDD" id="cd00116">
    <property type="entry name" value="LRR_RI"/>
    <property type="match status" value="1"/>
</dbReference>
<feature type="region of interest" description="Disordered" evidence="4">
    <location>
        <begin position="181"/>
        <end position="208"/>
    </location>
</feature>
<organism evidence="5 6">
    <name type="scientific">Tilletia walkeri</name>
    <dbReference type="NCBI Taxonomy" id="117179"/>
    <lineage>
        <taxon>Eukaryota</taxon>
        <taxon>Fungi</taxon>
        <taxon>Dikarya</taxon>
        <taxon>Basidiomycota</taxon>
        <taxon>Ustilaginomycotina</taxon>
        <taxon>Exobasidiomycetes</taxon>
        <taxon>Tilletiales</taxon>
        <taxon>Tilletiaceae</taxon>
        <taxon>Tilletia</taxon>
    </lineage>
</organism>
<feature type="region of interest" description="Disordered" evidence="4">
    <location>
        <begin position="26"/>
        <end position="135"/>
    </location>
</feature>
<proteinExistence type="predicted"/>
<dbReference type="EMBL" id="LWDG02000944">
    <property type="protein sequence ID" value="KAE8261660.1"/>
    <property type="molecule type" value="Genomic_DNA"/>
</dbReference>
<reference evidence="5" key="2">
    <citation type="journal article" date="2019" name="IMA Fungus">
        <title>Genome sequencing and comparison of five Tilletia species to identify candidate genes for the detection of regulated species infecting wheat.</title>
        <authorList>
            <person name="Nguyen H.D.T."/>
            <person name="Sultana T."/>
            <person name="Kesanakurti P."/>
            <person name="Hambleton S."/>
        </authorList>
    </citation>
    <scope>NUCLEOTIDE SEQUENCE</scope>
    <source>
        <strain evidence="5">DAOMC 236422</strain>
    </source>
</reference>
<dbReference type="GO" id="GO:0031267">
    <property type="term" value="F:small GTPase binding"/>
    <property type="evidence" value="ECO:0007669"/>
    <property type="project" value="TreeGrafter"/>
</dbReference>
<dbReference type="GO" id="GO:0005634">
    <property type="term" value="C:nucleus"/>
    <property type="evidence" value="ECO:0007669"/>
    <property type="project" value="TreeGrafter"/>
</dbReference>
<protein>
    <recommendedName>
        <fullName evidence="7">Ran GTPase-activating protein 1</fullName>
    </recommendedName>
</protein>
<sequence length="938" mass="99613">LKHIELNGNWADEDDEFITRIKSAVESRGGDVELLGLDELELEAEEEEEPEEDYEDSEEEEEEEEEEVSETSTVAPIEKVATAEPESASKTEAGEPSSAADATETEHSRALSTGTTTAEHSAEPETEGDTTGEKGFIAGAATAAVSAIGTAVGALSLNDDQKADEDNVKDRDVAAAVAEDLHAEDSGTQEEESSSIPPAPASASALVPETKAEDSKIFSLLGKNLKLNDEEDAKPYCDELSAIEGLEEIHLGGNTLGQGACEAFARALQSSRSSLRIFNGADIFTGRLITEIPASLKALCDGLVGHEKLKEVDLSDNAFGGRCADAMTELFSNNHSIEVIKLQNNGLGISGGKIIAAALEAAADKLDEAGQASRLRSVTIGRNRLENGSAPDIARALARHGKSIEEVRVPQNGIRMQGVEELCQQLSAHCPNLRSLDIQDNTLVQRGSRALAAAIPSWPQLESLNLSDSLVRSTGAKWIFDALAQHSSGLHTLLLQYCELNRGALASLADAVESSLHQLKHLELHGNWAEEDDDDLQRIKAAIGAQGGDVELLGLDELELEAEEEEEPEEDYEDSEEEEEEEEEEADEVQVKKDPSTTEAPVTIERVAEHDEPAAEVIPAEEPTVEDESTAEVAVEEKPVEAADESEAEAPQYADADTDAEDDEHVAKVNGKEATYAAAALAGAVGALSINEAKADSAAPAPVAETREVSAGKDLPESAFAPVAETREVSEVVEAQAEEDLLESKPATLPEIADPEPVAPSKTFSLLGKNLKLNDEEDAKPYCDELSAIEGLEEIHLGGNTLGQGACEAFARALQSSRSSLRIFNGADIFTGRLITEIPASLKALCDGLVGHQKLEEVDLSDNAFGGRCADAMTELFSNNHSIEVIKLQNNGLGISGGKIIAAALEAAADKLDEAGQASRLRSVTIGRNRLENGSAPD</sequence>
<feature type="non-terminal residue" evidence="5">
    <location>
        <position position="1"/>
    </location>
</feature>
<keyword evidence="6" id="KW-1185">Reference proteome</keyword>
<reference evidence="5" key="1">
    <citation type="submission" date="2016-04" db="EMBL/GenBank/DDBJ databases">
        <authorList>
            <person name="Nguyen H.D."/>
            <person name="Samba Siva P."/>
            <person name="Cullis J."/>
            <person name="Levesque C.A."/>
            <person name="Hambleton S."/>
        </authorList>
    </citation>
    <scope>NUCLEOTIDE SEQUENCE</scope>
    <source>
        <strain evidence="5">DAOMC 236422</strain>
    </source>
</reference>
<feature type="compositionally biased region" description="Polar residues" evidence="4">
    <location>
        <begin position="110"/>
        <end position="119"/>
    </location>
</feature>
<dbReference type="Gene3D" id="3.80.10.10">
    <property type="entry name" value="Ribonuclease Inhibitor"/>
    <property type="match status" value="2"/>
</dbReference>
<evidence type="ECO:0000256" key="2">
    <source>
        <dbReference type="ARBA" id="ARBA00022614"/>
    </source>
</evidence>
<evidence type="ECO:0000256" key="3">
    <source>
        <dbReference type="ARBA" id="ARBA00022737"/>
    </source>
</evidence>
<evidence type="ECO:0000256" key="1">
    <source>
        <dbReference type="ARBA" id="ARBA00022468"/>
    </source>
</evidence>
<dbReference type="InterPro" id="IPR001611">
    <property type="entry name" value="Leu-rich_rpt"/>
</dbReference>
<keyword evidence="1" id="KW-0343">GTPase activation</keyword>
<keyword evidence="3" id="KW-0677">Repeat</keyword>
<evidence type="ECO:0000313" key="5">
    <source>
        <dbReference type="EMBL" id="KAE8261660.1"/>
    </source>
</evidence>
<dbReference type="InterPro" id="IPR032675">
    <property type="entry name" value="LRR_dom_sf"/>
</dbReference>
<name>A0A8X7N2T5_9BASI</name>
<feature type="non-terminal residue" evidence="5">
    <location>
        <position position="938"/>
    </location>
</feature>
<evidence type="ECO:0000313" key="6">
    <source>
        <dbReference type="Proteomes" id="UP000078113"/>
    </source>
</evidence>
<dbReference type="PANTHER" id="PTHR24113:SF12">
    <property type="entry name" value="RAN GTPASE-ACTIVATING PROTEIN 1"/>
    <property type="match status" value="1"/>
</dbReference>
<dbReference type="AlphaFoldDB" id="A0A8X7N2T5"/>
<feature type="compositionally biased region" description="Acidic residues" evidence="4">
    <location>
        <begin position="36"/>
        <end position="69"/>
    </location>
</feature>
<feature type="region of interest" description="Disordered" evidence="4">
    <location>
        <begin position="559"/>
        <end position="665"/>
    </location>
</feature>
<dbReference type="SUPFAM" id="SSF52047">
    <property type="entry name" value="RNI-like"/>
    <property type="match status" value="2"/>
</dbReference>
<evidence type="ECO:0000256" key="4">
    <source>
        <dbReference type="SAM" id="MobiDB-lite"/>
    </source>
</evidence>
<dbReference type="PANTHER" id="PTHR24113">
    <property type="entry name" value="RAN GTPASE-ACTIVATING PROTEIN 1"/>
    <property type="match status" value="1"/>
</dbReference>
<dbReference type="InterPro" id="IPR027038">
    <property type="entry name" value="RanGap"/>
</dbReference>
<dbReference type="GO" id="GO:0005829">
    <property type="term" value="C:cytosol"/>
    <property type="evidence" value="ECO:0007669"/>
    <property type="project" value="TreeGrafter"/>
</dbReference>
<keyword evidence="2" id="KW-0433">Leucine-rich repeat</keyword>
<evidence type="ECO:0008006" key="7">
    <source>
        <dbReference type="Google" id="ProtNLM"/>
    </source>
</evidence>
<dbReference type="GO" id="GO:0048471">
    <property type="term" value="C:perinuclear region of cytoplasm"/>
    <property type="evidence" value="ECO:0007669"/>
    <property type="project" value="TreeGrafter"/>
</dbReference>